<dbReference type="RefSeq" id="WP_168804056.1">
    <property type="nucleotide sequence ID" value="NZ_CP051205.1"/>
</dbReference>
<accession>A0AAE7D7L0</accession>
<evidence type="ECO:0000313" key="1">
    <source>
        <dbReference type="EMBL" id="QJB31799.1"/>
    </source>
</evidence>
<dbReference type="Proteomes" id="UP000502421">
    <property type="component" value="Chromosome"/>
</dbReference>
<name>A0AAE7D7L0_9BACT</name>
<gene>
    <name evidence="1" type="ORF">HF329_10890</name>
</gene>
<sequence>MAIKLNKARAIMARLEKEGKIQVMDDCPEFRKRQKERNKYMEEVRRECNRISFNSWIAASKLLLT</sequence>
<dbReference type="EMBL" id="CP051205">
    <property type="protein sequence ID" value="QJB31799.1"/>
    <property type="molecule type" value="Genomic_DNA"/>
</dbReference>
<organism evidence="1 2">
    <name type="scientific">Chitinophaga oryzae</name>
    <dbReference type="NCBI Taxonomy" id="2725414"/>
    <lineage>
        <taxon>Bacteria</taxon>
        <taxon>Pseudomonadati</taxon>
        <taxon>Bacteroidota</taxon>
        <taxon>Chitinophagia</taxon>
        <taxon>Chitinophagales</taxon>
        <taxon>Chitinophagaceae</taxon>
        <taxon>Chitinophaga</taxon>
    </lineage>
</organism>
<evidence type="ECO:0000313" key="2">
    <source>
        <dbReference type="Proteomes" id="UP000502421"/>
    </source>
</evidence>
<protein>
    <submittedName>
        <fullName evidence="1">Uncharacterized protein</fullName>
    </submittedName>
</protein>
<reference evidence="2" key="1">
    <citation type="submission" date="2020-04" db="EMBL/GenBank/DDBJ databases">
        <authorList>
            <person name="Kittiwongwattana C."/>
        </authorList>
    </citation>
    <scope>NUCLEOTIDE SEQUENCE [LARGE SCALE GENOMIC DNA]</scope>
    <source>
        <strain evidence="2">1310</strain>
    </source>
</reference>
<dbReference type="AlphaFoldDB" id="A0AAE7D7L0"/>
<proteinExistence type="predicted"/>
<dbReference type="KEGG" id="coy:HF329_10890"/>